<dbReference type="InterPro" id="IPR051094">
    <property type="entry name" value="Diverse_Catalytic_Enzymes"/>
</dbReference>
<keyword evidence="5" id="KW-0408">Iron</keyword>
<dbReference type="GO" id="GO:0046872">
    <property type="term" value="F:metal ion binding"/>
    <property type="evidence" value="ECO:0007669"/>
    <property type="project" value="UniProtKB-KW"/>
</dbReference>
<accession>A0A0E4GBA6</accession>
<comment type="catalytic activity">
    <reaction evidence="6">
        <text>P(1),P(4)-bis(5'-adenosyl) tetraphosphate + H2O = 2 ADP + 2 H(+)</text>
        <dbReference type="Rhea" id="RHEA:24252"/>
        <dbReference type="ChEBI" id="CHEBI:15377"/>
        <dbReference type="ChEBI" id="CHEBI:15378"/>
        <dbReference type="ChEBI" id="CHEBI:58141"/>
        <dbReference type="ChEBI" id="CHEBI:456216"/>
        <dbReference type="EC" id="3.6.1.41"/>
    </reaction>
</comment>
<dbReference type="EC" id="3.6.1.41" evidence="1"/>
<organism evidence="8 9">
    <name type="scientific">Syntrophomonas zehnderi OL-4</name>
    <dbReference type="NCBI Taxonomy" id="690567"/>
    <lineage>
        <taxon>Bacteria</taxon>
        <taxon>Bacillati</taxon>
        <taxon>Bacillota</taxon>
        <taxon>Clostridia</taxon>
        <taxon>Eubacteriales</taxon>
        <taxon>Syntrophomonadaceae</taxon>
        <taxon>Syntrophomonas</taxon>
    </lineage>
</organism>
<sequence length="192" mass="21745">MRHMNEAEIISRLENRLSSRRLQHSLEVARVARELASGYGVDPDKAYITGLLHDYAKGLDGSELLTIARAQFLLEDEVDTCIPDLLHAPVGAYLLETELGIDDTEILQAVKVHTLGALEMSALDKIIFLADMIEPGRDFPGLQRLQCLAERDLDRAMLFGLDSTIRYCLEQGRILHPLTIRVRNRFLQYTKE</sequence>
<name>A0A0E4GBA6_9FIRM</name>
<dbReference type="InterPro" id="IPR006675">
    <property type="entry name" value="HDIG_dom"/>
</dbReference>
<dbReference type="NCBIfam" id="TIGR00488">
    <property type="entry name" value="bis(5'-nucleosyl)-tetraphosphatase (symmetrical) YqeK"/>
    <property type="match status" value="1"/>
</dbReference>
<dbReference type="AlphaFoldDB" id="A0A0E4GBA6"/>
<evidence type="ECO:0000256" key="2">
    <source>
        <dbReference type="ARBA" id="ARBA00022723"/>
    </source>
</evidence>
<dbReference type="InterPro" id="IPR006674">
    <property type="entry name" value="HD_domain"/>
</dbReference>
<evidence type="ECO:0000256" key="3">
    <source>
        <dbReference type="ARBA" id="ARBA00022741"/>
    </source>
</evidence>
<gene>
    <name evidence="8" type="ORF">1889</name>
</gene>
<protein>
    <recommendedName>
        <fullName evidence="1">bis(5'-nucleosyl)-tetraphosphatase (symmetrical)</fullName>
        <ecNumber evidence="1">3.6.1.41</ecNumber>
    </recommendedName>
</protein>
<reference evidence="8 9" key="1">
    <citation type="submission" date="2015-03" db="EMBL/GenBank/DDBJ databases">
        <authorList>
            <person name="Murphy D."/>
        </authorList>
    </citation>
    <scope>NUCLEOTIDE SEQUENCE [LARGE SCALE GENOMIC DNA]</scope>
    <source>
        <strain evidence="8 9">OL-4</strain>
    </source>
</reference>
<dbReference type="Proteomes" id="UP000045545">
    <property type="component" value="Unassembled WGS sequence"/>
</dbReference>
<keyword evidence="9" id="KW-1185">Reference proteome</keyword>
<evidence type="ECO:0000313" key="9">
    <source>
        <dbReference type="Proteomes" id="UP000045545"/>
    </source>
</evidence>
<dbReference type="GO" id="GO:0000166">
    <property type="term" value="F:nucleotide binding"/>
    <property type="evidence" value="ECO:0007669"/>
    <property type="project" value="UniProtKB-KW"/>
</dbReference>
<dbReference type="SUPFAM" id="SSF109604">
    <property type="entry name" value="HD-domain/PDEase-like"/>
    <property type="match status" value="1"/>
</dbReference>
<keyword evidence="4" id="KW-0378">Hydrolase</keyword>
<dbReference type="PANTHER" id="PTHR35795">
    <property type="entry name" value="SLR1885 PROTEIN"/>
    <property type="match status" value="1"/>
</dbReference>
<dbReference type="CDD" id="cd00077">
    <property type="entry name" value="HDc"/>
    <property type="match status" value="1"/>
</dbReference>
<proteinExistence type="predicted"/>
<dbReference type="GO" id="GO:0008803">
    <property type="term" value="F:bis(5'-nucleosyl)-tetraphosphatase (symmetrical) activity"/>
    <property type="evidence" value="ECO:0007669"/>
    <property type="project" value="UniProtKB-EC"/>
</dbReference>
<evidence type="ECO:0000256" key="4">
    <source>
        <dbReference type="ARBA" id="ARBA00022801"/>
    </source>
</evidence>
<dbReference type="STRING" id="690567.1889"/>
<evidence type="ECO:0000256" key="5">
    <source>
        <dbReference type="ARBA" id="ARBA00023004"/>
    </source>
</evidence>
<dbReference type="EMBL" id="CGIH01000031">
    <property type="protein sequence ID" value="CFX79776.1"/>
    <property type="molecule type" value="Genomic_DNA"/>
</dbReference>
<dbReference type="InterPro" id="IPR003607">
    <property type="entry name" value="HD/PDEase_dom"/>
</dbReference>
<evidence type="ECO:0000256" key="6">
    <source>
        <dbReference type="ARBA" id="ARBA00049417"/>
    </source>
</evidence>
<evidence type="ECO:0000259" key="7">
    <source>
        <dbReference type="PROSITE" id="PS51831"/>
    </source>
</evidence>
<dbReference type="Pfam" id="PF01966">
    <property type="entry name" value="HD"/>
    <property type="match status" value="1"/>
</dbReference>
<evidence type="ECO:0000313" key="8">
    <source>
        <dbReference type="EMBL" id="CFX79776.1"/>
    </source>
</evidence>
<dbReference type="PROSITE" id="PS51831">
    <property type="entry name" value="HD"/>
    <property type="match status" value="1"/>
</dbReference>
<keyword evidence="3" id="KW-0547">Nucleotide-binding</keyword>
<dbReference type="PANTHER" id="PTHR35795:SF1">
    <property type="entry name" value="BIS(5'-NUCLEOSYL)-TETRAPHOSPHATASE, SYMMETRICAL"/>
    <property type="match status" value="1"/>
</dbReference>
<dbReference type="InterPro" id="IPR005249">
    <property type="entry name" value="YqeK"/>
</dbReference>
<dbReference type="Gene3D" id="1.10.3210.10">
    <property type="entry name" value="Hypothetical protein af1432"/>
    <property type="match status" value="1"/>
</dbReference>
<dbReference type="NCBIfam" id="TIGR00277">
    <property type="entry name" value="HDIG"/>
    <property type="match status" value="1"/>
</dbReference>
<evidence type="ECO:0000256" key="1">
    <source>
        <dbReference type="ARBA" id="ARBA00012506"/>
    </source>
</evidence>
<keyword evidence="2" id="KW-0479">Metal-binding</keyword>
<feature type="domain" description="HD" evidence="7">
    <location>
        <begin position="21"/>
        <end position="136"/>
    </location>
</feature>
<dbReference type="SMART" id="SM00471">
    <property type="entry name" value="HDc"/>
    <property type="match status" value="1"/>
</dbReference>